<keyword evidence="5" id="KW-0045">Antibiotic biosynthesis</keyword>
<dbReference type="InterPro" id="IPR036736">
    <property type="entry name" value="ACP-like_sf"/>
</dbReference>
<dbReference type="Gene3D" id="2.30.38.10">
    <property type="entry name" value="Luciferase, Domain 3"/>
    <property type="match status" value="2"/>
</dbReference>
<dbReference type="Pfam" id="PF13193">
    <property type="entry name" value="AMP-binding_C"/>
    <property type="match status" value="1"/>
</dbReference>
<dbReference type="GO" id="GO:0003824">
    <property type="term" value="F:catalytic activity"/>
    <property type="evidence" value="ECO:0007669"/>
    <property type="project" value="InterPro"/>
</dbReference>
<dbReference type="FunFam" id="3.40.50.12780:FF:000012">
    <property type="entry name" value="Non-ribosomal peptide synthetase"/>
    <property type="match status" value="1"/>
</dbReference>
<dbReference type="Gene3D" id="3.30.559.30">
    <property type="entry name" value="Nonribosomal peptide synthetase, condensation domain"/>
    <property type="match status" value="2"/>
</dbReference>
<evidence type="ECO:0000256" key="1">
    <source>
        <dbReference type="ARBA" id="ARBA00001957"/>
    </source>
</evidence>
<dbReference type="PROSITE" id="PS00455">
    <property type="entry name" value="AMP_BINDING"/>
    <property type="match status" value="2"/>
</dbReference>
<dbReference type="GO" id="GO:0044550">
    <property type="term" value="P:secondary metabolite biosynthetic process"/>
    <property type="evidence" value="ECO:0007669"/>
    <property type="project" value="TreeGrafter"/>
</dbReference>
<dbReference type="GO" id="GO:0043041">
    <property type="term" value="P:amino acid activation for nonribosomal peptide biosynthetic process"/>
    <property type="evidence" value="ECO:0007669"/>
    <property type="project" value="TreeGrafter"/>
</dbReference>
<protein>
    <submittedName>
        <fullName evidence="7">Amino acid adenylation domain-containing protein</fullName>
    </submittedName>
</protein>
<comment type="cofactor">
    <cofactor evidence="1">
        <name>pantetheine 4'-phosphate</name>
        <dbReference type="ChEBI" id="CHEBI:47942"/>
    </cofactor>
</comment>
<evidence type="ECO:0000256" key="4">
    <source>
        <dbReference type="ARBA" id="ARBA00022553"/>
    </source>
</evidence>
<evidence type="ECO:0000313" key="8">
    <source>
        <dbReference type="Proteomes" id="UP000322139"/>
    </source>
</evidence>
<dbReference type="Gene3D" id="1.10.1200.10">
    <property type="entry name" value="ACP-like"/>
    <property type="match status" value="2"/>
</dbReference>
<dbReference type="InterPro" id="IPR010071">
    <property type="entry name" value="AA_adenyl_dom"/>
</dbReference>
<proteinExistence type="inferred from homology"/>
<dbReference type="InterPro" id="IPR000873">
    <property type="entry name" value="AMP-dep_synth/lig_dom"/>
</dbReference>
<dbReference type="FunFam" id="3.30.300.30:FF:000015">
    <property type="entry name" value="Nonribosomal peptide synthase SidD"/>
    <property type="match status" value="1"/>
</dbReference>
<dbReference type="GO" id="GO:0017000">
    <property type="term" value="P:antibiotic biosynthetic process"/>
    <property type="evidence" value="ECO:0007669"/>
    <property type="project" value="UniProtKB-KW"/>
</dbReference>
<dbReference type="PROSITE" id="PS50075">
    <property type="entry name" value="CARRIER"/>
    <property type="match status" value="2"/>
</dbReference>
<dbReference type="CDD" id="cd17643">
    <property type="entry name" value="A_NRPS_Cytc1-like"/>
    <property type="match status" value="1"/>
</dbReference>
<dbReference type="PROSITE" id="PS00012">
    <property type="entry name" value="PHOSPHOPANTETHEINE"/>
    <property type="match status" value="1"/>
</dbReference>
<name>A0A5D4RL75_9BACI</name>
<accession>A0A5D4RL75</accession>
<feature type="domain" description="Carrier" evidence="6">
    <location>
        <begin position="2054"/>
        <end position="2129"/>
    </location>
</feature>
<dbReference type="Gene3D" id="3.30.559.10">
    <property type="entry name" value="Chloramphenicol acetyltransferase-like domain"/>
    <property type="match status" value="2"/>
</dbReference>
<reference evidence="7 8" key="1">
    <citation type="submission" date="2019-08" db="EMBL/GenBank/DDBJ databases">
        <title>Bacillus genomes from the desert of Cuatro Cienegas, Coahuila.</title>
        <authorList>
            <person name="Olmedo-Alvarez G."/>
        </authorList>
    </citation>
    <scope>NUCLEOTIDE SEQUENCE [LARGE SCALE GENOMIC DNA]</scope>
    <source>
        <strain evidence="7 8">CH446_14T</strain>
    </source>
</reference>
<gene>
    <name evidence="7" type="ORF">FZD51_03555</name>
</gene>
<comment type="caution">
    <text evidence="7">The sequence shown here is derived from an EMBL/GenBank/DDBJ whole genome shotgun (WGS) entry which is preliminary data.</text>
</comment>
<evidence type="ECO:0000313" key="7">
    <source>
        <dbReference type="EMBL" id="TYS51131.1"/>
    </source>
</evidence>
<dbReference type="FunFam" id="3.40.50.980:FF:000002">
    <property type="entry name" value="Enterobactin synthetase component F"/>
    <property type="match status" value="1"/>
</dbReference>
<dbReference type="GO" id="GO:0031177">
    <property type="term" value="F:phosphopantetheine binding"/>
    <property type="evidence" value="ECO:0007669"/>
    <property type="project" value="InterPro"/>
</dbReference>
<dbReference type="SUPFAM" id="SSF47336">
    <property type="entry name" value="ACP-like"/>
    <property type="match status" value="2"/>
</dbReference>
<dbReference type="InterPro" id="IPR045851">
    <property type="entry name" value="AMP-bd_C_sf"/>
</dbReference>
<keyword evidence="4" id="KW-0597">Phosphoprotein</keyword>
<dbReference type="NCBIfam" id="NF003417">
    <property type="entry name" value="PRK04813.1"/>
    <property type="match status" value="2"/>
</dbReference>
<dbReference type="InterPro" id="IPR001242">
    <property type="entry name" value="Condensation_dom"/>
</dbReference>
<dbReference type="SMART" id="SM00823">
    <property type="entry name" value="PKS_PP"/>
    <property type="match status" value="1"/>
</dbReference>
<dbReference type="GO" id="GO:0005829">
    <property type="term" value="C:cytosol"/>
    <property type="evidence" value="ECO:0007669"/>
    <property type="project" value="TreeGrafter"/>
</dbReference>
<dbReference type="InterPro" id="IPR009081">
    <property type="entry name" value="PP-bd_ACP"/>
</dbReference>
<dbReference type="InterPro" id="IPR006162">
    <property type="entry name" value="Ppantetheine_attach_site"/>
</dbReference>
<dbReference type="GO" id="GO:0008610">
    <property type="term" value="P:lipid biosynthetic process"/>
    <property type="evidence" value="ECO:0007669"/>
    <property type="project" value="UniProtKB-ARBA"/>
</dbReference>
<dbReference type="InterPro" id="IPR020845">
    <property type="entry name" value="AMP-binding_CS"/>
</dbReference>
<evidence type="ECO:0000256" key="5">
    <source>
        <dbReference type="ARBA" id="ARBA00023194"/>
    </source>
</evidence>
<feature type="domain" description="Carrier" evidence="6">
    <location>
        <begin position="994"/>
        <end position="1068"/>
    </location>
</feature>
<sequence>MNLGKELEILKRLKREMGLKAENNIPKRENTSEYPLSYAQERMWFAEEMNASSATYNVPLAMRILGPINILKLEEALNSIVQKHEVLRAHYKNEHGMPLQSITPYREVKIPVNNIEGATGQEKERRAKKVINKEAATPFNLAEGPLFRIKLYKISEENHILLLVFHHIVFDGWSTGILMEEFVTFYTEAEWSEKLDIQYADYAQWQRDRFDNGELETQSAYWREQLGDTVTTLMLPTDNIVDKFKRAQGNIKRFEIEKSIITAIKEISKKYKVSSFTIFIAAYYVFLYKYTNQKELILGVPVANRQHMDIEKLIGCITNTIPLKALIDTQQESIEFIQEISETIRLGQNHEEFPFDKLVDLLSAARDLNSNPIFQTMFVYQQKEKVSFHLDGCDFLPYEVETHTSKFDLSLSILDTPDRIDAFFEYSTAFDDSTIDRMITSYILILSEMVQSPNRHLAEISAAADLNKSSLVEKQTFFSKTGNIQGKFIEQAMKYPHQTAVICGDERITYAQLEQQSNKLANYLIKNGVQNEAKVALHLDRSIPYIVSILAVLKAGGIYIPLDPEQPESRLRYIINDSKCDILLTQTKYKGNLDIGEKCRSIIWEEDPWNMEGSAGSLLEVHPDQVAYIIYTSGSTGKPKGVLNTHHNVRRLFHSAEEHFTFLESDVWTLFHSLAFDFTVWEIWGALFYGGKLIIVPSNVRRNPSEFKELLIQQDVTVLNQTPSAFKELLNEFKNTPIKTNLKYIIFGGEALSFDDLTSWFEMFGDKTQIINMYGITETTVHVTWREVSANDTRNVSKSLIGTPLNDLNINILNEEFEPVPIGVKGEIYVSGDGLAHGYHERYALTAERFVPNPFTADGGRLYRTGDVGRFLPGGDIEYSGRIDDQVKIKGHRIELGEIKSFISSVPSVRDCELAVKINKNNEKELAAFIVFNEGNDQKDLKELRKSLLQGLPRYMFPAHLHSVESIPVTANGKADKTSLLKICEENEAERGKQPVTKTEKTLAEIWQQVLNKDQVYLQDNFFSLGGDSIRCLKVISKAEELGYLLTLEDLFQNQTIEDLVSLLSEPGRNINSHSALEPFALIPINQRTHIPKGIEDAYPLAKVQEGMFFHMEQYPDQPLYHNIDSILLKGKFNYALFMEAVSIITKNNIMLRTSFDLRNFLVPVQLVHSEAELPVKYMDIRNLSYQEQEAIIDQYVQQEKMNRFDLSKPGLLRFFVHQRTDDTFQFSLTECHLIFDGWSLTSTLADIFETYFQLLEGTHLQNASKLEIDYKDFIFLERKAMESEEHIQFWKGFLEECQVLNLPIFEEKRRQKTPFKVRRRIIELSHSTSRNLKKISEEYKMPVKSILLASHIKALQSITGQSDVLTGMVSNGRMEKKDGEKVKGLFINTLPFRQQVSPGSWLDHISATFGIEQRIMPYRRLPLPEIQRHINQTALFDTAFNYVYFHSMEPLMTSDKIQVLDYNSHSANDTHFKLMVTFSNHPPDYEIRLTLAYDESTFTEMQMDMIERIYRNILEAIAENPIVQHTEHSYLPEQIYEKVISDWNSNHEKYEDEELGLHELIQNQDGSRLALIEGTEEYSYEWLNQASDKVAAFLQSKDIRNNLVGIYMDRSAEMIAALVGILKSGCAYVPLDTSYPEERIRYMLTDSTVAATLTTRKRLKDLEEMTDNCINVEDVLNDSISPVNPERSVPAIAYMIYTSGSTGRPKGTIVEHRGVVNRILWMQKHYGITKDEVGLHKTPLSFDYSVFEIFSTLCTGGALVLAGPEGHKDSRYLAELIQTHKVTTLFFVPTMLQEFLKTPEVSAITSINRVMCSGEPLTPQVKNAFYQMFDAKLFNQYGPTEASVEVTSFSCTKEQDIIRIGKPMANTKIYILDQNMQPVGIGAAAEIYIGGIGLAAAYHGKRALTADSFIPDPYSIKGERLYKTGDIARYTPDGEIEYISRKDNQVKMRGLRIELSEIESIIREQNEFEDGIVTYQKDDHSPDGVLIAYIIPKNKDQITENNAKKIMRKALPRYMVPERIVLMEELPVNPNGKLDRKKLPIPLLEREERDIKPPSTILERKLAAIYQQVLGLDQVGINEDFFELGGNSLNVVHLMGQAEKVLGQKIPIDLIYEKPTIHEILEEIVMQSTIIGKVHALAKGELHSMQGEWLTELTERGDTIFIIPEMEAVYATYPIPQALDIIEEVASEYRFIAIQPPSIVSGAEENIDRMNELSNEHWLQQFDLENLKITGKLFTEELKKHQPRGPYRICAHSTGLLLALEIAKHLEESGEELDILVFPNMDTVSDTDCPNNEKEKFIESLLSFSKNTRNLYELPEGDIWEILWEILLLEKVISTEVSPEDLYNMFLLEKANINLKQQFWKRCFDYKVKANLHVISPVTVEPSLWTRMTEGEVVINTAAENDTDLSTPHIKAFLSRLKTSNIELMR</sequence>
<dbReference type="SUPFAM" id="SSF53474">
    <property type="entry name" value="alpha/beta-Hydrolases"/>
    <property type="match status" value="1"/>
</dbReference>
<dbReference type="FunFam" id="3.40.50.980:FF:000001">
    <property type="entry name" value="Non-ribosomal peptide synthetase"/>
    <property type="match status" value="1"/>
</dbReference>
<dbReference type="EMBL" id="VTER01000002">
    <property type="protein sequence ID" value="TYS51131.1"/>
    <property type="molecule type" value="Genomic_DNA"/>
</dbReference>
<dbReference type="NCBIfam" id="TIGR01733">
    <property type="entry name" value="AA-adenyl-dom"/>
    <property type="match status" value="2"/>
</dbReference>
<dbReference type="Gene3D" id="3.40.50.1820">
    <property type="entry name" value="alpha/beta hydrolase"/>
    <property type="match status" value="1"/>
</dbReference>
<dbReference type="SUPFAM" id="SSF52777">
    <property type="entry name" value="CoA-dependent acyltransferases"/>
    <property type="match status" value="4"/>
</dbReference>
<dbReference type="PANTHER" id="PTHR45527">
    <property type="entry name" value="NONRIBOSOMAL PEPTIDE SYNTHETASE"/>
    <property type="match status" value="1"/>
</dbReference>
<evidence type="ECO:0000259" key="6">
    <source>
        <dbReference type="PROSITE" id="PS50075"/>
    </source>
</evidence>
<evidence type="ECO:0000256" key="2">
    <source>
        <dbReference type="ARBA" id="ARBA00006432"/>
    </source>
</evidence>
<dbReference type="Proteomes" id="UP000322139">
    <property type="component" value="Unassembled WGS sequence"/>
</dbReference>
<dbReference type="Pfam" id="PF00668">
    <property type="entry name" value="Condensation"/>
    <property type="match status" value="2"/>
</dbReference>
<dbReference type="FunFam" id="1.10.1200.10:FF:000005">
    <property type="entry name" value="Nonribosomal peptide synthetase 1"/>
    <property type="match status" value="1"/>
</dbReference>
<dbReference type="Gene3D" id="3.40.50.980">
    <property type="match status" value="4"/>
</dbReference>
<dbReference type="InterPro" id="IPR025110">
    <property type="entry name" value="AMP-bd_C"/>
</dbReference>
<dbReference type="SUPFAM" id="SSF56801">
    <property type="entry name" value="Acetyl-CoA synthetase-like"/>
    <property type="match status" value="2"/>
</dbReference>
<dbReference type="CDD" id="cd19531">
    <property type="entry name" value="LCL_NRPS-like"/>
    <property type="match status" value="1"/>
</dbReference>
<comment type="similarity">
    <text evidence="2">Belongs to the ATP-dependent AMP-binding enzyme family.</text>
</comment>
<dbReference type="InterPro" id="IPR020806">
    <property type="entry name" value="PKS_PP-bd"/>
</dbReference>
<dbReference type="CDD" id="cd05930">
    <property type="entry name" value="A_NRPS"/>
    <property type="match status" value="1"/>
</dbReference>
<keyword evidence="3" id="KW-0596">Phosphopantetheine</keyword>
<dbReference type="Pfam" id="PF00550">
    <property type="entry name" value="PP-binding"/>
    <property type="match status" value="2"/>
</dbReference>
<dbReference type="InterPro" id="IPR029058">
    <property type="entry name" value="AB_hydrolase_fold"/>
</dbReference>
<dbReference type="PANTHER" id="PTHR45527:SF14">
    <property type="entry name" value="PLIPASTATIN SYNTHASE SUBUNIT B"/>
    <property type="match status" value="1"/>
</dbReference>
<dbReference type="RefSeq" id="WP_148973509.1">
    <property type="nucleotide sequence ID" value="NZ_JBNIKU010000003.1"/>
</dbReference>
<organism evidence="7 8">
    <name type="scientific">Bacillus infantis</name>
    <dbReference type="NCBI Taxonomy" id="324767"/>
    <lineage>
        <taxon>Bacteria</taxon>
        <taxon>Bacillati</taxon>
        <taxon>Bacillota</taxon>
        <taxon>Bacilli</taxon>
        <taxon>Bacillales</taxon>
        <taxon>Bacillaceae</taxon>
        <taxon>Bacillus</taxon>
    </lineage>
</organism>
<dbReference type="InterPro" id="IPR023213">
    <property type="entry name" value="CAT-like_dom_sf"/>
</dbReference>
<dbReference type="Pfam" id="PF00501">
    <property type="entry name" value="AMP-binding"/>
    <property type="match status" value="2"/>
</dbReference>
<evidence type="ECO:0000256" key="3">
    <source>
        <dbReference type="ARBA" id="ARBA00022450"/>
    </source>
</evidence>
<dbReference type="Gene3D" id="3.30.300.30">
    <property type="match status" value="2"/>
</dbReference>